<dbReference type="AlphaFoldDB" id="A0AA91A5L4"/>
<dbReference type="InterPro" id="IPR000477">
    <property type="entry name" value="RT_dom"/>
</dbReference>
<gene>
    <name evidence="3" type="ORF">F7D31_01110</name>
</gene>
<dbReference type="InterPro" id="IPR043502">
    <property type="entry name" value="DNA/RNA_pol_sf"/>
</dbReference>
<evidence type="ECO:0000313" key="4">
    <source>
        <dbReference type="Proteomes" id="UP000421283"/>
    </source>
</evidence>
<dbReference type="Pfam" id="PF00078">
    <property type="entry name" value="RVT_1"/>
    <property type="match status" value="1"/>
</dbReference>
<organism evidence="3 4">
    <name type="scientific">Segatella copri</name>
    <dbReference type="NCBI Taxonomy" id="165179"/>
    <lineage>
        <taxon>Bacteria</taxon>
        <taxon>Pseudomonadati</taxon>
        <taxon>Bacteroidota</taxon>
        <taxon>Bacteroidia</taxon>
        <taxon>Bacteroidales</taxon>
        <taxon>Prevotellaceae</taxon>
        <taxon>Segatella</taxon>
    </lineage>
</organism>
<feature type="coiled-coil region" evidence="1">
    <location>
        <begin position="57"/>
        <end position="103"/>
    </location>
</feature>
<keyword evidence="1" id="KW-0175">Coiled coil</keyword>
<dbReference type="Proteomes" id="UP000421283">
    <property type="component" value="Unassembled WGS sequence"/>
</dbReference>
<keyword evidence="3" id="KW-0695">RNA-directed DNA polymerase</keyword>
<keyword evidence="3" id="KW-0808">Transferase</keyword>
<dbReference type="SUPFAM" id="SSF56672">
    <property type="entry name" value="DNA/RNA polymerases"/>
    <property type="match status" value="1"/>
</dbReference>
<dbReference type="GO" id="GO:0003964">
    <property type="term" value="F:RNA-directed DNA polymerase activity"/>
    <property type="evidence" value="ECO:0007669"/>
    <property type="project" value="UniProtKB-KW"/>
</dbReference>
<dbReference type="NCBIfam" id="NF041747">
    <property type="entry name" value="Drt3a"/>
    <property type="match status" value="1"/>
</dbReference>
<feature type="domain" description="Reverse transcriptase" evidence="2">
    <location>
        <begin position="108"/>
        <end position="344"/>
    </location>
</feature>
<dbReference type="CDD" id="cd01646">
    <property type="entry name" value="RT_Bac_retron_I"/>
    <property type="match status" value="1"/>
</dbReference>
<comment type="caution">
    <text evidence="3">The sequence shown here is derived from an EMBL/GenBank/DDBJ whole genome shotgun (WGS) entry which is preliminary data.</text>
</comment>
<protein>
    <submittedName>
        <fullName evidence="3">RNA-directed DNA polymerase</fullName>
    </submittedName>
</protein>
<reference evidence="4" key="1">
    <citation type="submission" date="2019-09" db="EMBL/GenBank/DDBJ databases">
        <title>Distinct polysaccharide growth profiles of human intestinal Prevotella copri isolates.</title>
        <authorList>
            <person name="Fehlner-Peach H."/>
            <person name="Magnabosco C."/>
            <person name="Raghavan V."/>
            <person name="Scher J.U."/>
            <person name="Tett A."/>
            <person name="Cox L.M."/>
            <person name="Gottsegen C."/>
            <person name="Watters A."/>
            <person name="Wiltshire- Gordon J.D."/>
            <person name="Segata N."/>
            <person name="Bonneau R."/>
            <person name="Littman D.R."/>
        </authorList>
    </citation>
    <scope>NUCLEOTIDE SEQUENCE [LARGE SCALE GENOMIC DNA]</scope>
    <source>
        <strain evidence="4">iAU3127</strain>
    </source>
</reference>
<proteinExistence type="predicted"/>
<accession>A0AA91A5L4</accession>
<evidence type="ECO:0000256" key="1">
    <source>
        <dbReference type="SAM" id="Coils"/>
    </source>
</evidence>
<evidence type="ECO:0000259" key="2">
    <source>
        <dbReference type="PROSITE" id="PS50878"/>
    </source>
</evidence>
<name>A0AA91A5L4_9BACT</name>
<sequence length="510" mass="59799">MHLRFIHQGQPSKNASLMLDQTFSAKNFMNVYSQENRMGRIPVETMGQGFQTVVEEMKTVNSELQELKSLKKSKKTDDIKKKIDELKKKQKDLKENKQKVLFEELQGLSKQVNSYAFHFKLEKVWIGDKMGFKINSKNHAQLFAMKQLQTNLQKTFKVKQANRHLIMTNIKLLLKTKRPYYIIRTDVSSFFESIPQDQLRHTIMDNTLLSYKSKVFVNAILKEYEIEKAKLKDDERDGMKDGCGVPRGIGISSLLSEIYMRDLDGSIKKRPEVIFYVRYVDDIFMLLAELPQGKDLKNYYGDLAEEFKKKGLSLKSPTDVKCSLFNCFEHKDETFVVSYLGYKLTITKKPKTGWKSADVIYCMSDNKKERITKRIDNAFKHFDATNKYDIHQARKDLVDSLKLIIGNVRLHKSKSGIKTGLYYNSDLLDDKNDLETLNSYLYSKKVNLHKYLFHKEDEKKAYLTALYSRIRKFNFVTAWDTRKMYDLKDSRMKEIMGWLNNEKKEDKTAL</sequence>
<evidence type="ECO:0000313" key="3">
    <source>
        <dbReference type="EMBL" id="MQO91292.1"/>
    </source>
</evidence>
<dbReference type="EMBL" id="VZAP01000013">
    <property type="protein sequence ID" value="MQO91292.1"/>
    <property type="molecule type" value="Genomic_DNA"/>
</dbReference>
<keyword evidence="3" id="KW-0548">Nucleotidyltransferase</keyword>
<dbReference type="PROSITE" id="PS50878">
    <property type="entry name" value="RT_POL"/>
    <property type="match status" value="1"/>
</dbReference>